<reference evidence="2 3" key="2">
    <citation type="submission" date="2021-10" db="EMBL/GenBank/DDBJ databases">
        <authorList>
            <person name="Piombo E."/>
        </authorList>
    </citation>
    <scope>NUCLEOTIDE SEQUENCE [LARGE SCALE GENOMIC DNA]</scope>
</reference>
<feature type="region of interest" description="Disordered" evidence="1">
    <location>
        <begin position="28"/>
        <end position="48"/>
    </location>
</feature>
<evidence type="ECO:0000313" key="3">
    <source>
        <dbReference type="Proteomes" id="UP000775872"/>
    </source>
</evidence>
<protein>
    <submittedName>
        <fullName evidence="2">Uncharacterized protein</fullName>
    </submittedName>
</protein>
<keyword evidence="3" id="KW-1185">Reference proteome</keyword>
<proteinExistence type="predicted"/>
<gene>
    <name evidence="2" type="ORF">CSOL1703_00012613</name>
</gene>
<organism evidence="2 3">
    <name type="scientific">Clonostachys solani</name>
    <dbReference type="NCBI Taxonomy" id="160281"/>
    <lineage>
        <taxon>Eukaryota</taxon>
        <taxon>Fungi</taxon>
        <taxon>Dikarya</taxon>
        <taxon>Ascomycota</taxon>
        <taxon>Pezizomycotina</taxon>
        <taxon>Sordariomycetes</taxon>
        <taxon>Hypocreomycetidae</taxon>
        <taxon>Hypocreales</taxon>
        <taxon>Bionectriaceae</taxon>
        <taxon>Clonostachys</taxon>
    </lineage>
</organism>
<evidence type="ECO:0000313" key="2">
    <source>
        <dbReference type="EMBL" id="CAH0045980.1"/>
    </source>
</evidence>
<evidence type="ECO:0000256" key="1">
    <source>
        <dbReference type="SAM" id="MobiDB-lite"/>
    </source>
</evidence>
<accession>A0A9N9W488</accession>
<name>A0A9N9W488_9HYPO</name>
<reference evidence="3" key="1">
    <citation type="submission" date="2019-06" db="EMBL/GenBank/DDBJ databases">
        <authorList>
            <person name="Broberg M."/>
        </authorList>
    </citation>
    <scope>NUCLEOTIDE SEQUENCE [LARGE SCALE GENOMIC DNA]</scope>
</reference>
<dbReference type="EMBL" id="CABFOC020000013">
    <property type="protein sequence ID" value="CAH0045980.1"/>
    <property type="molecule type" value="Genomic_DNA"/>
</dbReference>
<comment type="caution">
    <text evidence="2">The sequence shown here is derived from an EMBL/GenBank/DDBJ whole genome shotgun (WGS) entry which is preliminary data.</text>
</comment>
<dbReference type="Proteomes" id="UP000775872">
    <property type="component" value="Unassembled WGS sequence"/>
</dbReference>
<dbReference type="AlphaFoldDB" id="A0A9N9W488"/>
<sequence length="73" mass="8108">MAQRYFHGPLRPLARVEWLQEAARAEGGAAARSATVPNEMMPTRPKFSPLPVAERIDEAIEAVVSEHETPLQQ</sequence>